<dbReference type="EMBL" id="JRRC01409573">
    <property type="protein sequence ID" value="KHG04337.1"/>
    <property type="molecule type" value="Genomic_DNA"/>
</dbReference>
<keyword evidence="3" id="KW-1185">Reference proteome</keyword>
<dbReference type="AlphaFoldDB" id="A0A0B0MVH6"/>
<evidence type="ECO:0000313" key="2">
    <source>
        <dbReference type="EMBL" id="KHG04337.1"/>
    </source>
</evidence>
<feature type="domain" description="OST-HTH associated" evidence="1">
    <location>
        <begin position="82"/>
        <end position="140"/>
    </location>
</feature>
<organism evidence="2 3">
    <name type="scientific">Gossypium arboreum</name>
    <name type="common">Tree cotton</name>
    <name type="synonym">Gossypium nanking</name>
    <dbReference type="NCBI Taxonomy" id="29729"/>
    <lineage>
        <taxon>Eukaryota</taxon>
        <taxon>Viridiplantae</taxon>
        <taxon>Streptophyta</taxon>
        <taxon>Embryophyta</taxon>
        <taxon>Tracheophyta</taxon>
        <taxon>Spermatophyta</taxon>
        <taxon>Magnoliopsida</taxon>
        <taxon>eudicotyledons</taxon>
        <taxon>Gunneridae</taxon>
        <taxon>Pentapetalae</taxon>
        <taxon>rosids</taxon>
        <taxon>malvids</taxon>
        <taxon>Malvales</taxon>
        <taxon>Malvaceae</taxon>
        <taxon>Malvoideae</taxon>
        <taxon>Gossypium</taxon>
    </lineage>
</organism>
<protein>
    <submittedName>
        <fullName evidence="2">Coupling TraD</fullName>
    </submittedName>
</protein>
<reference evidence="3" key="1">
    <citation type="submission" date="2014-09" db="EMBL/GenBank/DDBJ databases">
        <authorList>
            <person name="Mudge J."/>
            <person name="Ramaraj T."/>
            <person name="Lindquist I.E."/>
            <person name="Bharti A.K."/>
            <person name="Sundararajan A."/>
            <person name="Cameron C.T."/>
            <person name="Woodward J.E."/>
            <person name="May G.D."/>
            <person name="Brubaker C."/>
            <person name="Broadhvest J."/>
            <person name="Wilkins T.A."/>
        </authorList>
    </citation>
    <scope>NUCLEOTIDE SEQUENCE</scope>
    <source>
        <strain evidence="3">cv. AKA8401</strain>
    </source>
</reference>
<dbReference type="Pfam" id="PF14418">
    <property type="entry name" value="OHA"/>
    <property type="match status" value="1"/>
</dbReference>
<sequence length="253" mass="28349">MQLRKQVKTTLGRGQVYLTGLPASVSFGEVAKTYRYQVINPMKAKPNKHDHFKDEVFTQGSFREDMEILIDSPRGSLSVTQSRTKEEMAENLLKEGAFVLRSLSNTDLLHLVDLLISVKKWIEERPSQASPFKIIKAAGKSPSLGHSHAANGLRLIFMRTPSQANLQTEHRREKLQNIPHSGVSSTIPDKNSSDRSRFQVLSDCQNLVKDIVKEHPEGHNVANFRTLFLESMVPDDFGPETAAGNSKKMSAMH</sequence>
<dbReference type="InterPro" id="IPR025677">
    <property type="entry name" value="OST-HTH-assoc_dom"/>
</dbReference>
<comment type="caution">
    <text evidence="2">The sequence shown here is derived from an EMBL/GenBank/DDBJ whole genome shotgun (WGS) entry which is preliminary data.</text>
</comment>
<proteinExistence type="predicted"/>
<dbReference type="Proteomes" id="UP000032142">
    <property type="component" value="Unassembled WGS sequence"/>
</dbReference>
<name>A0A0B0MVH6_GOSAR</name>
<accession>A0A0B0MVH6</accession>
<gene>
    <name evidence="2" type="ORF">F383_29769</name>
</gene>
<evidence type="ECO:0000313" key="3">
    <source>
        <dbReference type="Proteomes" id="UP000032142"/>
    </source>
</evidence>
<evidence type="ECO:0000259" key="1">
    <source>
        <dbReference type="Pfam" id="PF14418"/>
    </source>
</evidence>